<organism evidence="1 2">
    <name type="scientific">Burkholderia contaminans</name>
    <dbReference type="NCBI Taxonomy" id="488447"/>
    <lineage>
        <taxon>Bacteria</taxon>
        <taxon>Pseudomonadati</taxon>
        <taxon>Pseudomonadota</taxon>
        <taxon>Betaproteobacteria</taxon>
        <taxon>Burkholderiales</taxon>
        <taxon>Burkholderiaceae</taxon>
        <taxon>Burkholderia</taxon>
        <taxon>Burkholderia cepacia complex</taxon>
    </lineage>
</organism>
<accession>A0A6P3AIA0</accession>
<proteinExistence type="predicted"/>
<dbReference type="EMBL" id="CABVQS010000024">
    <property type="protein sequence ID" value="VWD46972.1"/>
    <property type="molecule type" value="Genomic_DNA"/>
</dbReference>
<evidence type="ECO:0000313" key="1">
    <source>
        <dbReference type="EMBL" id="VWD46972.1"/>
    </source>
</evidence>
<gene>
    <name evidence="1" type="ORF">BCO71033_05026</name>
</gene>
<sequence>MSGNPQAVKRPSLAQHFDAPDGHLGHFGWLCGYSADAAFLNDAQERFTGQTHARRAAGGRVALAMMLDPGNPLITVVDVPGLIHLPVRSGLVRPFHLLHAKVALLGFRHQEDASRWRVRLIVSTGNWTRQTLEDCLDLVWSIDVDSDSLAAGDDDTKTACADVRTAWRMIERLMPHFDARIFSAIGGALPGESAHADGQLRQWIAQCEQAAGRARPRFIDNWDKPLLTQLPALAERATGGAACNRLAMGSGFFESVPDKAGGAPPSLLKIIAELQRAGRITANCQIDVFVNPDACQAVASSVTALAEHGVTVRSAHAPEAVFGKAANERRLLHAKFLFAANERGNSNACTSAWLYLGSGNLTKPGFLSSAKPGGGNLEAGVVFATDQLQWEARRGVPPEQVVGNVLPVHRGESIETDQALTPGADMPERPDECVAAPVAWLTWCNADASGPARLRPSEPMDGLSQMNVLDSAGAPCVRRADAFVWPGDRPRQVEVRWVDAAGSGSATVPVLDEFGRVAATPLTSLDVDEIWWQLASFPMAPDDDVPDRFGEGFDPALAVPPGVATADGRTYPIRQMMELVENIAQRQTAIDAADWPAWCSRLEQTLARAADSAGVTAFAELKLNPLSPLRAAPFRPVFAETGDCVAGARYEAALTTIEQAWGVDTLPPLGSTR</sequence>
<dbReference type="AlphaFoldDB" id="A0A6P3AIA0"/>
<dbReference type="Gene3D" id="3.30.870.10">
    <property type="entry name" value="Endonuclease Chain A"/>
    <property type="match status" value="1"/>
</dbReference>
<evidence type="ECO:0000313" key="2">
    <source>
        <dbReference type="Proteomes" id="UP000494109"/>
    </source>
</evidence>
<dbReference type="Proteomes" id="UP000494109">
    <property type="component" value="Unassembled WGS sequence"/>
</dbReference>
<name>A0A6P3AIA0_9BURK</name>
<dbReference type="CDD" id="cd00138">
    <property type="entry name" value="PLDc_SF"/>
    <property type="match status" value="1"/>
</dbReference>
<reference evidence="1 2" key="1">
    <citation type="submission" date="2019-09" db="EMBL/GenBank/DDBJ databases">
        <authorList>
            <person name="Depoorter E."/>
        </authorList>
    </citation>
    <scope>NUCLEOTIDE SEQUENCE [LARGE SCALE GENOMIC DNA]</scope>
    <source>
        <strain evidence="1">R-71033</strain>
    </source>
</reference>
<protein>
    <submittedName>
        <fullName evidence="1">Uncharacterized protein</fullName>
    </submittedName>
</protein>